<protein>
    <submittedName>
        <fullName evidence="2">(thale cress) hypothetical protein</fullName>
    </submittedName>
</protein>
<proteinExistence type="predicted"/>
<sequence length="184" mass="20540">MVSVGGDSVADSTVNQAKQSIRRSESITMEPIVSFTLEEVPESIAKLEDKLFSYLLDLEGLASGRQRQTMSGEVGFGVLKAIDDQTIQDRLHWNTSVYPHRSTPRNKRRVLKEEMINKPRRPADRFSDEVLPKVPTHGVEIEWHLSLFPVSSPLGNSIACQKETNYLTKSAACLPAKYRLAAVS</sequence>
<feature type="compositionally biased region" description="Polar residues" evidence="1">
    <location>
        <begin position="10"/>
        <end position="19"/>
    </location>
</feature>
<gene>
    <name evidence="2" type="ORF">AT9943_LOCUS7191</name>
</gene>
<dbReference type="EMBL" id="LR881467">
    <property type="protein sequence ID" value="CAD5318985.1"/>
    <property type="molecule type" value="Genomic_DNA"/>
</dbReference>
<name>A0A7G2EBJ4_ARATH</name>
<evidence type="ECO:0000313" key="3">
    <source>
        <dbReference type="Proteomes" id="UP000516314"/>
    </source>
</evidence>
<accession>A0A7G2EBJ4</accession>
<dbReference type="AlphaFoldDB" id="A0A7G2EBJ4"/>
<dbReference type="Proteomes" id="UP000516314">
    <property type="component" value="Chromosome 2"/>
</dbReference>
<evidence type="ECO:0000313" key="2">
    <source>
        <dbReference type="EMBL" id="CAD5318985.1"/>
    </source>
</evidence>
<feature type="region of interest" description="Disordered" evidence="1">
    <location>
        <begin position="1"/>
        <end position="21"/>
    </location>
</feature>
<organism evidence="2 3">
    <name type="scientific">Arabidopsis thaliana</name>
    <name type="common">Mouse-ear cress</name>
    <dbReference type="NCBI Taxonomy" id="3702"/>
    <lineage>
        <taxon>Eukaryota</taxon>
        <taxon>Viridiplantae</taxon>
        <taxon>Streptophyta</taxon>
        <taxon>Embryophyta</taxon>
        <taxon>Tracheophyta</taxon>
        <taxon>Spermatophyta</taxon>
        <taxon>Magnoliopsida</taxon>
        <taxon>eudicotyledons</taxon>
        <taxon>Gunneridae</taxon>
        <taxon>Pentapetalae</taxon>
        <taxon>rosids</taxon>
        <taxon>malvids</taxon>
        <taxon>Brassicales</taxon>
        <taxon>Brassicaceae</taxon>
        <taxon>Camelineae</taxon>
        <taxon>Arabidopsis</taxon>
    </lineage>
</organism>
<evidence type="ECO:0000256" key="1">
    <source>
        <dbReference type="SAM" id="MobiDB-lite"/>
    </source>
</evidence>
<reference evidence="2 3" key="1">
    <citation type="submission" date="2020-09" db="EMBL/GenBank/DDBJ databases">
        <authorList>
            <person name="Ashkenazy H."/>
        </authorList>
    </citation>
    <scope>NUCLEOTIDE SEQUENCE [LARGE SCALE GENOMIC DNA]</scope>
    <source>
        <strain evidence="3">cv. Cdm-0</strain>
    </source>
</reference>